<dbReference type="InterPro" id="IPR036465">
    <property type="entry name" value="vWFA_dom_sf"/>
</dbReference>
<reference evidence="4" key="1">
    <citation type="submission" date="2019-02" db="EMBL/GenBank/DDBJ databases">
        <authorList>
            <person name="Gruber-Vodicka R. H."/>
            <person name="Seah K. B. B."/>
        </authorList>
    </citation>
    <scope>NUCLEOTIDE SEQUENCE</scope>
    <source>
        <strain evidence="4">BECK_S313</strain>
    </source>
</reference>
<sequence>MGKWLVIGLLLLSTMGEAMAENHVRIVLDVSGSMRTNDSSRNAILATLLLHDLVSPNTDGGDSFAVLPFNKKWRWEDPGIPPVQSGSSIKATSGKRARFVKSIKALKYNAQCTYFYPGLKKALDELKTEKPSDYANQVIVLVTDGVPSNQCNSSGTHTLQEEKRLIIDELVPRFNKVGIALYVLAFGNKVVGNRIFFDEITKQLAINAPIKIDPDGKGLVSNMRTIFEQAFGFETKKPVTLGSKKPRTLNLNKGMDPYRTAVVAHVPLGHLSNINLKAPPTMKLNAKDPLCARESGGSYCVQWVQSPDKGRYRLSGVFKKSAKGRVTVLRPVELDLRIVPWNPKRKFPSLPAFTIDDRAMATRKFVLGASITTKHGGVAPDVNLEYRYSSLNPEGKIIWRKWRAPPPNRVDRNSAARIYPLPTTFPVNAREKGKTYDSRVEIVIRRGSAELLRRTDSQAHVMQVWPFLSLKPRPNPASTGNPLKANQEGCASFTFSLQSDFPQEKSFPITGDLKIPNNASGLLDKTRFSLDGIDLTTAPQPSDPAAATTESWSKGLDRTLAELAKPHRMCVTLGRPRQGAANKPIMVTTGFTLNQAPYDEYDVVRPLRFKIRMAKIGVRDRYGAMGLVGLLALLSLLLLYYARFRPVMSEDFRYRLWTDSEGSHLPPEANRLPPVSSLRRVLGISYRYDIKSVDGQPVARLRPTRDKQLFVLDMDAGTMIKPMEGNDTLQPKGHSWAIEAGRDYRIDTGERRWIFRTEYAS</sequence>
<keyword evidence="1" id="KW-1133">Transmembrane helix</keyword>
<organism evidence="4">
    <name type="scientific">Candidatus Kentrum sp. LPFa</name>
    <dbReference type="NCBI Taxonomy" id="2126335"/>
    <lineage>
        <taxon>Bacteria</taxon>
        <taxon>Pseudomonadati</taxon>
        <taxon>Pseudomonadota</taxon>
        <taxon>Gammaproteobacteria</taxon>
        <taxon>Candidatus Kentrum</taxon>
    </lineage>
</organism>
<name>A0A450W674_9GAMM</name>
<dbReference type="Pfam" id="PF13519">
    <property type="entry name" value="VWA_2"/>
    <property type="match status" value="1"/>
</dbReference>
<dbReference type="InterPro" id="IPR002035">
    <property type="entry name" value="VWF_A"/>
</dbReference>
<evidence type="ECO:0000259" key="3">
    <source>
        <dbReference type="PROSITE" id="PS50234"/>
    </source>
</evidence>
<evidence type="ECO:0000256" key="2">
    <source>
        <dbReference type="SAM" id="SignalP"/>
    </source>
</evidence>
<protein>
    <submittedName>
        <fullName evidence="4">von Willebrand factor type A domain-containing protein</fullName>
    </submittedName>
</protein>
<dbReference type="SUPFAM" id="SSF53300">
    <property type="entry name" value="vWA-like"/>
    <property type="match status" value="1"/>
</dbReference>
<feature type="transmembrane region" description="Helical" evidence="1">
    <location>
        <begin position="622"/>
        <end position="642"/>
    </location>
</feature>
<gene>
    <name evidence="4" type="ORF">BECKLPF1236B_GA0070989_10385</name>
</gene>
<keyword evidence="1" id="KW-0812">Transmembrane</keyword>
<accession>A0A450W674</accession>
<dbReference type="SMART" id="SM00327">
    <property type="entry name" value="VWA"/>
    <property type="match status" value="1"/>
</dbReference>
<dbReference type="AlphaFoldDB" id="A0A450W674"/>
<proteinExistence type="predicted"/>
<dbReference type="PROSITE" id="PS50234">
    <property type="entry name" value="VWFA"/>
    <property type="match status" value="1"/>
</dbReference>
<keyword evidence="2" id="KW-0732">Signal</keyword>
<evidence type="ECO:0000256" key="1">
    <source>
        <dbReference type="SAM" id="Phobius"/>
    </source>
</evidence>
<evidence type="ECO:0000313" key="4">
    <source>
        <dbReference type="EMBL" id="VFK12557.1"/>
    </source>
</evidence>
<dbReference type="CDD" id="cd00198">
    <property type="entry name" value="vWFA"/>
    <property type="match status" value="1"/>
</dbReference>
<feature type="signal peptide" evidence="2">
    <location>
        <begin position="1"/>
        <end position="20"/>
    </location>
</feature>
<dbReference type="Gene3D" id="3.40.50.410">
    <property type="entry name" value="von Willebrand factor, type A domain"/>
    <property type="match status" value="1"/>
</dbReference>
<dbReference type="EMBL" id="CAADFK010000038">
    <property type="protein sequence ID" value="VFK12557.1"/>
    <property type="molecule type" value="Genomic_DNA"/>
</dbReference>
<feature type="domain" description="VWFA" evidence="3">
    <location>
        <begin position="23"/>
        <end position="230"/>
    </location>
</feature>
<feature type="chain" id="PRO_5019378778" evidence="2">
    <location>
        <begin position="21"/>
        <end position="761"/>
    </location>
</feature>
<keyword evidence="1" id="KW-0472">Membrane</keyword>